<keyword evidence="2" id="KW-1185">Reference proteome</keyword>
<protein>
    <submittedName>
        <fullName evidence="1">Uncharacterized protein</fullName>
    </submittedName>
</protein>
<accession>A0ABP5VNJ6</accession>
<dbReference type="EMBL" id="BAAATJ010000017">
    <property type="protein sequence ID" value="GAA2405408.1"/>
    <property type="molecule type" value="Genomic_DNA"/>
</dbReference>
<comment type="caution">
    <text evidence="1">The sequence shown here is derived from an EMBL/GenBank/DDBJ whole genome shotgun (WGS) entry which is preliminary data.</text>
</comment>
<evidence type="ECO:0000313" key="1">
    <source>
        <dbReference type="EMBL" id="GAA2405408.1"/>
    </source>
</evidence>
<dbReference type="Proteomes" id="UP001500058">
    <property type="component" value="Unassembled WGS sequence"/>
</dbReference>
<name>A0ABP5VNJ6_9ACTN</name>
<reference evidence="2" key="1">
    <citation type="journal article" date="2019" name="Int. J. Syst. Evol. Microbiol.">
        <title>The Global Catalogue of Microorganisms (GCM) 10K type strain sequencing project: providing services to taxonomists for standard genome sequencing and annotation.</title>
        <authorList>
            <consortium name="The Broad Institute Genomics Platform"/>
            <consortium name="The Broad Institute Genome Sequencing Center for Infectious Disease"/>
            <person name="Wu L."/>
            <person name="Ma J."/>
        </authorList>
    </citation>
    <scope>NUCLEOTIDE SEQUENCE [LARGE SCALE GENOMIC DNA]</scope>
    <source>
        <strain evidence="2">JCM 6921</strain>
    </source>
</reference>
<sequence>MNSRTVSAVPDESVKTLLLEHFTPVDAGVHRDLAVETTRRHVGDLMKRLSTAAEITRPGEGAALIARICSELAPDEGLLRDVDAVLEFGRPYGLLTAEEKAKATRAEIRQEVLHFDRIMDLDHLDQGARPLKHRRDFVHDDGALGAAERILVLVHERLVLRGARPARWQDVSSVVQQLVGEAGDGARLERTRYPFLGAVAAGPGARDLLGVFERYAIRHPLPVAIGLTDYLLHNSQTGPQSLVAAGLQTDTAGTRTAEIWAAGRASWMVLARDGFRQRVVGRGLLEGARAGSETTRYGHAMLALEDDQWLVLALDGGELARAGHVEDELNRPGRSGRIDLAVNLGRLLGRAPYTLVKPGPVPAMAAPTVADSEEDLQAVCRDLLAGSRGVELSLECGHVHADREVGPAQIRGLELGARLVDILRQEADRQGVSAAVDVTPMVDDDHVLNRFRFADYEGLFDSRGLAVDDLILESSPLPRAVAHDVLRRAVSRDGQGYRLHRIGGNLYLESGDLRVEMVEDLEGEMRNGCVMFEIGLIAYRAARRRITAAFTELTGRDAEKLHRDMARAYDGQSDPAQRASLRREFERLYIDGWDEVTATLEHTPFLDAFTETIAERERMGRRTVVLNVIEDYYRPQQEKVDRVARLLGIRLPMQALFFSPHGHGLVRLG</sequence>
<proteinExistence type="predicted"/>
<organism evidence="1 2">
    <name type="scientific">Streptomyces glaucosporus</name>
    <dbReference type="NCBI Taxonomy" id="284044"/>
    <lineage>
        <taxon>Bacteria</taxon>
        <taxon>Bacillati</taxon>
        <taxon>Actinomycetota</taxon>
        <taxon>Actinomycetes</taxon>
        <taxon>Kitasatosporales</taxon>
        <taxon>Streptomycetaceae</taxon>
        <taxon>Streptomyces</taxon>
    </lineage>
</organism>
<evidence type="ECO:0000313" key="2">
    <source>
        <dbReference type="Proteomes" id="UP001500058"/>
    </source>
</evidence>
<dbReference type="RefSeq" id="WP_344632113.1">
    <property type="nucleotide sequence ID" value="NZ_BAAATJ010000017.1"/>
</dbReference>
<gene>
    <name evidence="1" type="ORF">GCM10010420_36440</name>
</gene>